<keyword evidence="2" id="KW-1185">Reference proteome</keyword>
<dbReference type="EMBL" id="KQ982691">
    <property type="protein sequence ID" value="KYQ52238.1"/>
    <property type="molecule type" value="Genomic_DNA"/>
</dbReference>
<protein>
    <submittedName>
        <fullName evidence="1">Uncharacterized protein</fullName>
    </submittedName>
</protein>
<evidence type="ECO:0000313" key="1">
    <source>
        <dbReference type="EMBL" id="KYQ52238.1"/>
    </source>
</evidence>
<reference evidence="1 2" key="1">
    <citation type="submission" date="2015-09" db="EMBL/GenBank/DDBJ databases">
        <title>Trachymyrmex zeteki WGS genome.</title>
        <authorList>
            <person name="Nygaard S."/>
            <person name="Hu H."/>
            <person name="Boomsma J."/>
            <person name="Zhang G."/>
        </authorList>
    </citation>
    <scope>NUCLEOTIDE SEQUENCE [LARGE SCALE GENOMIC DNA]</scope>
    <source>
        <strain evidence="1">Tzet28-1</strain>
        <tissue evidence="1">Whole body</tissue>
    </source>
</reference>
<gene>
    <name evidence="1" type="ORF">ALC60_08853</name>
</gene>
<name>A0A151WWL5_9HYME</name>
<dbReference type="Proteomes" id="UP000075809">
    <property type="component" value="Unassembled WGS sequence"/>
</dbReference>
<sequence length="143" mass="15437">VESKLHPTRDRGFFYYVKICNGPFHLPISFTADYSGHDRSGSPGRKALIIISRGEISRGASNFDGRTDTGGRAVWRSAGSAEMAGSPGCLSIRGLSITVKCTTRDGFTGNSANWIAPYISIQQMKIDSDALPLITARRIATVI</sequence>
<proteinExistence type="predicted"/>
<evidence type="ECO:0000313" key="2">
    <source>
        <dbReference type="Proteomes" id="UP000075809"/>
    </source>
</evidence>
<organism evidence="1 2">
    <name type="scientific">Mycetomoellerius zeteki</name>
    <dbReference type="NCBI Taxonomy" id="64791"/>
    <lineage>
        <taxon>Eukaryota</taxon>
        <taxon>Metazoa</taxon>
        <taxon>Ecdysozoa</taxon>
        <taxon>Arthropoda</taxon>
        <taxon>Hexapoda</taxon>
        <taxon>Insecta</taxon>
        <taxon>Pterygota</taxon>
        <taxon>Neoptera</taxon>
        <taxon>Endopterygota</taxon>
        <taxon>Hymenoptera</taxon>
        <taxon>Apocrita</taxon>
        <taxon>Aculeata</taxon>
        <taxon>Formicoidea</taxon>
        <taxon>Formicidae</taxon>
        <taxon>Myrmicinae</taxon>
        <taxon>Mycetomoellerius</taxon>
    </lineage>
</organism>
<dbReference type="AlphaFoldDB" id="A0A151WWL5"/>
<feature type="non-terminal residue" evidence="1">
    <location>
        <position position="1"/>
    </location>
</feature>
<accession>A0A151WWL5</accession>